<dbReference type="Proteomes" id="UP000305675">
    <property type="component" value="Unassembled WGS sequence"/>
</dbReference>
<dbReference type="AlphaFoldDB" id="A0A4U1BQJ1"/>
<organism evidence="2 3">
    <name type="scientific">Ferrimonas aestuarii</name>
    <dbReference type="NCBI Taxonomy" id="2569539"/>
    <lineage>
        <taxon>Bacteria</taxon>
        <taxon>Pseudomonadati</taxon>
        <taxon>Pseudomonadota</taxon>
        <taxon>Gammaproteobacteria</taxon>
        <taxon>Alteromonadales</taxon>
        <taxon>Ferrimonadaceae</taxon>
        <taxon>Ferrimonas</taxon>
    </lineage>
</organism>
<sequence length="114" mass="12203">MKPLFRLMMLVLFSFSLVVNTAAANEPIPSKSQAEMSGHHGHAHCGKMATDSPCHHCGGECGHCQVTSYSPLVLIASHSQWHLPLLASVVPTTTEPLLLSLILDAELRPPILGA</sequence>
<feature type="signal peptide" evidence="1">
    <location>
        <begin position="1"/>
        <end position="24"/>
    </location>
</feature>
<dbReference type="RefSeq" id="WP_136862997.1">
    <property type="nucleotide sequence ID" value="NZ_SWCJ01000004.1"/>
</dbReference>
<dbReference type="EMBL" id="SWCJ01000004">
    <property type="protein sequence ID" value="TKB56267.1"/>
    <property type="molecule type" value="Genomic_DNA"/>
</dbReference>
<gene>
    <name evidence="2" type="ORF">FCL42_08640</name>
</gene>
<keyword evidence="3" id="KW-1185">Reference proteome</keyword>
<reference evidence="2 3" key="1">
    <citation type="submission" date="2019-04" db="EMBL/GenBank/DDBJ databases">
        <authorList>
            <person name="Hwang J.C."/>
        </authorList>
    </citation>
    <scope>NUCLEOTIDE SEQUENCE [LARGE SCALE GENOMIC DNA]</scope>
    <source>
        <strain evidence="2 3">IMCC35002</strain>
    </source>
</reference>
<protein>
    <submittedName>
        <fullName evidence="2">Uncharacterized protein</fullName>
    </submittedName>
</protein>
<name>A0A4U1BQJ1_9GAMM</name>
<keyword evidence="1" id="KW-0732">Signal</keyword>
<comment type="caution">
    <text evidence="2">The sequence shown here is derived from an EMBL/GenBank/DDBJ whole genome shotgun (WGS) entry which is preliminary data.</text>
</comment>
<feature type="chain" id="PRO_5020594506" evidence="1">
    <location>
        <begin position="25"/>
        <end position="114"/>
    </location>
</feature>
<proteinExistence type="predicted"/>
<evidence type="ECO:0000256" key="1">
    <source>
        <dbReference type="SAM" id="SignalP"/>
    </source>
</evidence>
<accession>A0A4U1BQJ1</accession>
<evidence type="ECO:0000313" key="2">
    <source>
        <dbReference type="EMBL" id="TKB56267.1"/>
    </source>
</evidence>
<evidence type="ECO:0000313" key="3">
    <source>
        <dbReference type="Proteomes" id="UP000305675"/>
    </source>
</evidence>